<feature type="transmembrane region" description="Helical" evidence="1">
    <location>
        <begin position="20"/>
        <end position="35"/>
    </location>
</feature>
<feature type="transmembrane region" description="Helical" evidence="1">
    <location>
        <begin position="55"/>
        <end position="73"/>
    </location>
</feature>
<proteinExistence type="predicted"/>
<evidence type="ECO:0000256" key="1">
    <source>
        <dbReference type="SAM" id="Phobius"/>
    </source>
</evidence>
<keyword evidence="1" id="KW-0812">Transmembrane</keyword>
<keyword evidence="3" id="KW-1185">Reference proteome</keyword>
<dbReference type="AlphaFoldDB" id="A0A2A9D0R2"/>
<protein>
    <submittedName>
        <fullName evidence="2">Uncharacterized protein</fullName>
    </submittedName>
</protein>
<reference evidence="2 3" key="1">
    <citation type="submission" date="2017-10" db="EMBL/GenBank/DDBJ databases">
        <title>Sequencing the genomes of 1000 actinobacteria strains.</title>
        <authorList>
            <person name="Klenk H.-P."/>
        </authorList>
    </citation>
    <scope>NUCLEOTIDE SEQUENCE [LARGE SCALE GENOMIC DNA]</scope>
    <source>
        <strain evidence="2 3">DSM 21801</strain>
    </source>
</reference>
<dbReference type="EMBL" id="PDJD01000001">
    <property type="protein sequence ID" value="PFG20233.1"/>
    <property type="molecule type" value="Genomic_DNA"/>
</dbReference>
<sequence>MSGTTKPTGGERALDLLKRFWFPLALAILATIFIVQNTQEIQIFFFAGRFTAPAWLAYTALVLVGLVVGLYIARRRARGAGVGQGKHPGK</sequence>
<dbReference type="Proteomes" id="UP000224915">
    <property type="component" value="Unassembled WGS sequence"/>
</dbReference>
<keyword evidence="1" id="KW-0472">Membrane</keyword>
<comment type="caution">
    <text evidence="2">The sequence shown here is derived from an EMBL/GenBank/DDBJ whole genome shotgun (WGS) entry which is preliminary data.</text>
</comment>
<keyword evidence="1" id="KW-1133">Transmembrane helix</keyword>
<organism evidence="2 3">
    <name type="scientific">Serinibacter salmoneus</name>
    <dbReference type="NCBI Taxonomy" id="556530"/>
    <lineage>
        <taxon>Bacteria</taxon>
        <taxon>Bacillati</taxon>
        <taxon>Actinomycetota</taxon>
        <taxon>Actinomycetes</taxon>
        <taxon>Micrococcales</taxon>
        <taxon>Beutenbergiaceae</taxon>
        <taxon>Serinibacter</taxon>
    </lineage>
</organism>
<dbReference type="RefSeq" id="WP_211283094.1">
    <property type="nucleotide sequence ID" value="NZ_PDJD01000001.1"/>
</dbReference>
<evidence type="ECO:0000313" key="3">
    <source>
        <dbReference type="Proteomes" id="UP000224915"/>
    </source>
</evidence>
<name>A0A2A9D0R2_9MICO</name>
<accession>A0A2A9D0R2</accession>
<gene>
    <name evidence="2" type="ORF">ATL40_1828</name>
</gene>
<evidence type="ECO:0000313" key="2">
    <source>
        <dbReference type="EMBL" id="PFG20233.1"/>
    </source>
</evidence>